<protein>
    <recommendedName>
        <fullName evidence="2">DUF1015 domain-containing protein</fullName>
    </recommendedName>
</protein>
<dbReference type="InterPro" id="IPR008323">
    <property type="entry name" value="UCP033563"/>
</dbReference>
<name>A0A381Q163_9ZZZZ</name>
<evidence type="ECO:0008006" key="2">
    <source>
        <dbReference type="Google" id="ProtNLM"/>
    </source>
</evidence>
<accession>A0A381Q163</accession>
<proteinExistence type="predicted"/>
<dbReference type="EMBL" id="UINC01001161">
    <property type="protein sequence ID" value="SUZ72850.1"/>
    <property type="molecule type" value="Genomic_DNA"/>
</dbReference>
<dbReference type="AlphaFoldDB" id="A0A381Q163"/>
<dbReference type="PANTHER" id="PTHR36454">
    <property type="entry name" value="LMO2823 PROTEIN"/>
    <property type="match status" value="1"/>
</dbReference>
<organism evidence="1">
    <name type="scientific">marine metagenome</name>
    <dbReference type="NCBI Taxonomy" id="408172"/>
    <lineage>
        <taxon>unclassified sequences</taxon>
        <taxon>metagenomes</taxon>
        <taxon>ecological metagenomes</taxon>
    </lineage>
</organism>
<dbReference type="Pfam" id="PF06245">
    <property type="entry name" value="DUF1015"/>
    <property type="match status" value="1"/>
</dbReference>
<dbReference type="PIRSF" id="PIRSF033563">
    <property type="entry name" value="UCP033563"/>
    <property type="match status" value="1"/>
</dbReference>
<dbReference type="PANTHER" id="PTHR36454:SF1">
    <property type="entry name" value="DUF1015 DOMAIN-CONTAINING PROTEIN"/>
    <property type="match status" value="1"/>
</dbReference>
<reference evidence="1" key="1">
    <citation type="submission" date="2018-05" db="EMBL/GenBank/DDBJ databases">
        <authorList>
            <person name="Lanie J.A."/>
            <person name="Ng W.-L."/>
            <person name="Kazmierczak K.M."/>
            <person name="Andrzejewski T.M."/>
            <person name="Davidsen T.M."/>
            <person name="Wayne K.J."/>
            <person name="Tettelin H."/>
            <person name="Glass J.I."/>
            <person name="Rusch D."/>
            <person name="Podicherti R."/>
            <person name="Tsui H.-C.T."/>
            <person name="Winkler M.E."/>
        </authorList>
    </citation>
    <scope>NUCLEOTIDE SEQUENCE</scope>
</reference>
<evidence type="ECO:0000313" key="1">
    <source>
        <dbReference type="EMBL" id="SUZ72850.1"/>
    </source>
</evidence>
<gene>
    <name evidence="1" type="ORF">METZ01_LOCUS25704</name>
</gene>
<sequence>MAAVSPFRGWRYDQETVGDMASVLCPPYDMINEENQEALKRQNQYNVIHLEAGEGLDWNTSAKEQYAATSNLFDRWRQDGVLQQDESPSYYLMRHSFPLCGKNMVRVGLIASVGLEDYAARQVLPHEFTQAPAIQDRVWLMESLSANISPIMSIYRDADGELDRVYHEIMIGAPEFDATDESGGATALWRITDPAVQSQIGEFFASRPIYLADGHHRYEAARQYQLDRHAESNAAKAPNLAHNFVMMTLIAFDDPGLVVLGYHRTLNGVPADKLANIKTKLSELFDSETLTGNSDALVEQVDRLGANQRLLASVDSGGAAMLTLKESAVEPSWGALATSEAWVLEEQVLRPELGDATLDHLDFMHDHEEAVAQAESGELQMVFLLKPFPLDAFESIVGGGQRLPRKSTFFFPKLPTGLVINRLEGEL</sequence>